<keyword evidence="1" id="KW-0812">Transmembrane</keyword>
<organism evidence="2">
    <name type="scientific">marine metagenome</name>
    <dbReference type="NCBI Taxonomy" id="408172"/>
    <lineage>
        <taxon>unclassified sequences</taxon>
        <taxon>metagenomes</taxon>
        <taxon>ecological metagenomes</taxon>
    </lineage>
</organism>
<name>A0A382WZA0_9ZZZZ</name>
<feature type="non-terminal residue" evidence="2">
    <location>
        <position position="23"/>
    </location>
</feature>
<evidence type="ECO:0000256" key="1">
    <source>
        <dbReference type="SAM" id="Phobius"/>
    </source>
</evidence>
<keyword evidence="1" id="KW-1133">Transmembrane helix</keyword>
<feature type="transmembrane region" description="Helical" evidence="1">
    <location>
        <begin position="6"/>
        <end position="22"/>
    </location>
</feature>
<evidence type="ECO:0000313" key="2">
    <source>
        <dbReference type="EMBL" id="SVD63900.1"/>
    </source>
</evidence>
<protein>
    <submittedName>
        <fullName evidence="2">Uncharacterized protein</fullName>
    </submittedName>
</protein>
<reference evidence="2" key="1">
    <citation type="submission" date="2018-05" db="EMBL/GenBank/DDBJ databases">
        <authorList>
            <person name="Lanie J.A."/>
            <person name="Ng W.-L."/>
            <person name="Kazmierczak K.M."/>
            <person name="Andrzejewski T.M."/>
            <person name="Davidsen T.M."/>
            <person name="Wayne K.J."/>
            <person name="Tettelin H."/>
            <person name="Glass J.I."/>
            <person name="Rusch D."/>
            <person name="Podicherti R."/>
            <person name="Tsui H.-C.T."/>
            <person name="Winkler M.E."/>
        </authorList>
    </citation>
    <scope>NUCLEOTIDE SEQUENCE</scope>
</reference>
<keyword evidence="1" id="KW-0472">Membrane</keyword>
<dbReference type="EMBL" id="UINC01163537">
    <property type="protein sequence ID" value="SVD63900.1"/>
    <property type="molecule type" value="Genomic_DNA"/>
</dbReference>
<dbReference type="AlphaFoldDB" id="A0A382WZA0"/>
<gene>
    <name evidence="2" type="ORF">METZ01_LOCUS416754</name>
</gene>
<accession>A0A382WZA0</accession>
<proteinExistence type="predicted"/>
<sequence length="23" mass="2834">MIPEEVWYLFVFPWMFFIATIPG</sequence>